<dbReference type="EMBL" id="CP007031">
    <property type="protein sequence ID" value="AHF05003.1"/>
    <property type="molecule type" value="Genomic_DNA"/>
</dbReference>
<name>W0E623_MARPU</name>
<evidence type="ECO:0000256" key="1">
    <source>
        <dbReference type="SAM" id="Phobius"/>
    </source>
</evidence>
<evidence type="ECO:0000313" key="2">
    <source>
        <dbReference type="EMBL" id="AHF05003.1"/>
    </source>
</evidence>
<dbReference type="HOGENOM" id="CLU_3374565_0_0_6"/>
<organism evidence="2 3">
    <name type="scientific">Marichromatium purpuratum 984</name>
    <dbReference type="NCBI Taxonomy" id="765910"/>
    <lineage>
        <taxon>Bacteria</taxon>
        <taxon>Pseudomonadati</taxon>
        <taxon>Pseudomonadota</taxon>
        <taxon>Gammaproteobacteria</taxon>
        <taxon>Chromatiales</taxon>
        <taxon>Chromatiaceae</taxon>
        <taxon>Marichromatium</taxon>
    </lineage>
</organism>
<dbReference type="KEGG" id="mpur:MARPU_14980"/>
<keyword evidence="3" id="KW-1185">Reference proteome</keyword>
<proteinExistence type="predicted"/>
<protein>
    <submittedName>
        <fullName evidence="2">Uncharacterized protein</fullName>
    </submittedName>
</protein>
<keyword evidence="1" id="KW-1133">Transmembrane helix</keyword>
<keyword evidence="1" id="KW-0472">Membrane</keyword>
<sequence>MIWENLLDTLLNLIVFAFIGALVWLYVRDEGDGG</sequence>
<reference evidence="2 3" key="1">
    <citation type="submission" date="2013-12" db="EMBL/GenBank/DDBJ databases">
        <authorList>
            <consortium name="DOE Joint Genome Institute"/>
            <person name="Bryant D.A."/>
            <person name="Huntemann M."/>
            <person name="Han J."/>
            <person name="Chen A."/>
            <person name="Kyrpides N."/>
            <person name="Mavromatis K."/>
            <person name="Markowitz V."/>
            <person name="Palaniappan K."/>
            <person name="Ivanova N."/>
            <person name="Schaumberg A."/>
            <person name="Pati A."/>
            <person name="Liolios K."/>
            <person name="Nordberg H.P."/>
            <person name="Cantor M.N."/>
            <person name="Hua S.X."/>
            <person name="Woyke T."/>
        </authorList>
    </citation>
    <scope>NUCLEOTIDE SEQUENCE [LARGE SCALE GENOMIC DNA]</scope>
    <source>
        <strain evidence="2 3">984</strain>
    </source>
</reference>
<dbReference type="AlphaFoldDB" id="W0E623"/>
<feature type="transmembrane region" description="Helical" evidence="1">
    <location>
        <begin position="6"/>
        <end position="27"/>
    </location>
</feature>
<dbReference type="Proteomes" id="UP000005275">
    <property type="component" value="Chromosome"/>
</dbReference>
<gene>
    <name evidence="2" type="ORF">MARPU_14980</name>
</gene>
<keyword evidence="1" id="KW-0812">Transmembrane</keyword>
<accession>W0E623</accession>
<evidence type="ECO:0000313" key="3">
    <source>
        <dbReference type="Proteomes" id="UP000005275"/>
    </source>
</evidence>